<evidence type="ECO:0000256" key="9">
    <source>
        <dbReference type="ARBA" id="ARBA00023004"/>
    </source>
</evidence>
<dbReference type="InterPro" id="IPR016174">
    <property type="entry name" value="Di-haem_cyt_TM"/>
</dbReference>
<comment type="subcellular location">
    <subcellularLocation>
        <location evidence="2">Membrane</location>
        <topology evidence="2">Multi-pass membrane protein</topology>
    </subcellularLocation>
</comment>
<name>A0ABM1BWU4_LIMPO</name>
<feature type="transmembrane region" description="Helical" evidence="12">
    <location>
        <begin position="144"/>
        <end position="165"/>
    </location>
</feature>
<dbReference type="Pfam" id="PF03188">
    <property type="entry name" value="Cytochrom_B561"/>
    <property type="match status" value="1"/>
</dbReference>
<dbReference type="PANTHER" id="PTHR15422:SF45">
    <property type="entry name" value="CYTOCHROME B561 DOMAIN-CONTAINING PROTEIN"/>
    <property type="match status" value="1"/>
</dbReference>
<reference evidence="15" key="1">
    <citation type="submission" date="2025-08" db="UniProtKB">
        <authorList>
            <consortium name="RefSeq"/>
        </authorList>
    </citation>
    <scope>IDENTIFICATION</scope>
    <source>
        <tissue evidence="15">Muscle</tissue>
    </source>
</reference>
<organism evidence="14 15">
    <name type="scientific">Limulus polyphemus</name>
    <name type="common">Atlantic horseshoe crab</name>
    <dbReference type="NCBI Taxonomy" id="6850"/>
    <lineage>
        <taxon>Eukaryota</taxon>
        <taxon>Metazoa</taxon>
        <taxon>Ecdysozoa</taxon>
        <taxon>Arthropoda</taxon>
        <taxon>Chelicerata</taxon>
        <taxon>Merostomata</taxon>
        <taxon>Xiphosura</taxon>
        <taxon>Limulidae</taxon>
        <taxon>Limulus</taxon>
    </lineage>
</organism>
<evidence type="ECO:0000256" key="2">
    <source>
        <dbReference type="ARBA" id="ARBA00004141"/>
    </source>
</evidence>
<accession>A0ABM1BWU4</accession>
<evidence type="ECO:0000256" key="7">
    <source>
        <dbReference type="ARBA" id="ARBA00022982"/>
    </source>
</evidence>
<keyword evidence="6" id="KW-0479">Metal-binding</keyword>
<evidence type="ECO:0000256" key="6">
    <source>
        <dbReference type="ARBA" id="ARBA00022723"/>
    </source>
</evidence>
<dbReference type="EC" id="7.2.1.3" evidence="11"/>
<keyword evidence="9" id="KW-0408">Iron</keyword>
<keyword evidence="10 12" id="KW-0472">Membrane</keyword>
<gene>
    <name evidence="15" type="primary">LOC106474055</name>
</gene>
<evidence type="ECO:0000313" key="15">
    <source>
        <dbReference type="RefSeq" id="XP_013790195.1"/>
    </source>
</evidence>
<dbReference type="PROSITE" id="PS50939">
    <property type="entry name" value="CYTOCHROME_B561"/>
    <property type="match status" value="1"/>
</dbReference>
<evidence type="ECO:0000256" key="3">
    <source>
        <dbReference type="ARBA" id="ARBA00022448"/>
    </source>
</evidence>
<evidence type="ECO:0000256" key="8">
    <source>
        <dbReference type="ARBA" id="ARBA00022989"/>
    </source>
</evidence>
<sequence>MCLAYGLVMYEAILILSRQQILHIKWSTKLTTHWILQGTVVLLATVGFLVIYQSKISKGKNHFETLHAKLGLATLIATLVQAVGGLCAKYPKLMKKQLRPLTVKTLHRLAACITFNLGCISLITGLFSNWFLDQMADSNPWWKGLAALPPVMGVIIVLQVLKSFLPYFKKK</sequence>
<dbReference type="SUPFAM" id="SSF81342">
    <property type="entry name" value="Transmembrane di-heme cytochromes"/>
    <property type="match status" value="1"/>
</dbReference>
<keyword evidence="14" id="KW-1185">Reference proteome</keyword>
<feature type="transmembrane region" description="Helical" evidence="12">
    <location>
        <begin position="109"/>
        <end position="132"/>
    </location>
</feature>
<dbReference type="GeneID" id="106474055"/>
<evidence type="ECO:0000313" key="14">
    <source>
        <dbReference type="Proteomes" id="UP000694941"/>
    </source>
</evidence>
<evidence type="ECO:0000256" key="10">
    <source>
        <dbReference type="ARBA" id="ARBA00023136"/>
    </source>
</evidence>
<feature type="transmembrane region" description="Helical" evidence="12">
    <location>
        <begin position="66"/>
        <end position="88"/>
    </location>
</feature>
<evidence type="ECO:0000256" key="1">
    <source>
        <dbReference type="ARBA" id="ARBA00001970"/>
    </source>
</evidence>
<feature type="domain" description="Cytochrome b561" evidence="13">
    <location>
        <begin position="1"/>
        <end position="168"/>
    </location>
</feature>
<keyword evidence="4" id="KW-0349">Heme</keyword>
<keyword evidence="3" id="KW-0813">Transport</keyword>
<evidence type="ECO:0000256" key="5">
    <source>
        <dbReference type="ARBA" id="ARBA00022692"/>
    </source>
</evidence>
<dbReference type="InterPro" id="IPR045150">
    <property type="entry name" value="CYB561D1/2"/>
</dbReference>
<keyword evidence="8 12" id="KW-1133">Transmembrane helix</keyword>
<keyword evidence="7" id="KW-0249">Electron transport</keyword>
<comment type="cofactor">
    <cofactor evidence="1">
        <name>heme b</name>
        <dbReference type="ChEBI" id="CHEBI:60344"/>
    </cofactor>
</comment>
<dbReference type="Gene3D" id="1.20.120.1770">
    <property type="match status" value="1"/>
</dbReference>
<dbReference type="Proteomes" id="UP000694941">
    <property type="component" value="Unplaced"/>
</dbReference>
<dbReference type="RefSeq" id="XP_013790195.1">
    <property type="nucleotide sequence ID" value="XM_013934741.2"/>
</dbReference>
<dbReference type="InterPro" id="IPR006593">
    <property type="entry name" value="Cyt_b561/ferric_Rdtase_TM"/>
</dbReference>
<evidence type="ECO:0000256" key="4">
    <source>
        <dbReference type="ARBA" id="ARBA00022617"/>
    </source>
</evidence>
<dbReference type="PANTHER" id="PTHR15422">
    <property type="entry name" value="OS05G0565100 PROTEIN"/>
    <property type="match status" value="1"/>
</dbReference>
<dbReference type="CDD" id="cd08761">
    <property type="entry name" value="Cyt_b561_CYB561D2_like"/>
    <property type="match status" value="1"/>
</dbReference>
<keyword evidence="5 12" id="KW-0812">Transmembrane</keyword>
<protein>
    <recommendedName>
        <fullName evidence="11">ascorbate ferrireductase (transmembrane)</fullName>
        <ecNumber evidence="11">7.2.1.3</ecNumber>
    </recommendedName>
</protein>
<evidence type="ECO:0000256" key="11">
    <source>
        <dbReference type="ARBA" id="ARBA00024225"/>
    </source>
</evidence>
<evidence type="ECO:0000256" key="12">
    <source>
        <dbReference type="SAM" id="Phobius"/>
    </source>
</evidence>
<feature type="transmembrane region" description="Helical" evidence="12">
    <location>
        <begin position="34"/>
        <end position="54"/>
    </location>
</feature>
<proteinExistence type="predicted"/>
<dbReference type="SMART" id="SM00665">
    <property type="entry name" value="B561"/>
    <property type="match status" value="1"/>
</dbReference>
<evidence type="ECO:0000259" key="13">
    <source>
        <dbReference type="PROSITE" id="PS50939"/>
    </source>
</evidence>